<dbReference type="AlphaFoldDB" id="A0A179D504"/>
<feature type="transmembrane region" description="Helical" evidence="1">
    <location>
        <begin position="428"/>
        <end position="447"/>
    </location>
</feature>
<reference evidence="2 3" key="1">
    <citation type="submission" date="2016-04" db="EMBL/GenBank/DDBJ databases">
        <title>Genome analysis of Thermosulfurimonas dismutans, the first thermophilic sulfur-disproportionating bacterium of the phylum Thermodesulfobacteria.</title>
        <authorList>
            <person name="Mardanov A.V."/>
            <person name="Beletsky A.V."/>
            <person name="Kadnikov V.V."/>
            <person name="Slobodkin A.I."/>
            <person name="Ravin N.V."/>
        </authorList>
    </citation>
    <scope>NUCLEOTIDE SEQUENCE [LARGE SCALE GENOMIC DNA]</scope>
    <source>
        <strain evidence="2 3">S95</strain>
    </source>
</reference>
<dbReference type="STRING" id="999894.TDIS_0789"/>
<dbReference type="InterPro" id="IPR027463">
    <property type="entry name" value="AcrB_DN_DC_subdom"/>
</dbReference>
<feature type="transmembrane region" description="Helical" evidence="1">
    <location>
        <begin position="994"/>
        <end position="1020"/>
    </location>
</feature>
<feature type="transmembrane region" description="Helical" evidence="1">
    <location>
        <begin position="519"/>
        <end position="538"/>
    </location>
</feature>
<comment type="caution">
    <text evidence="2">The sequence shown here is derived from an EMBL/GenBank/DDBJ whole genome shotgun (WGS) entry which is preliminary data.</text>
</comment>
<protein>
    <submittedName>
        <fullName evidence="2">Multidrug efflux pump subunit AcrB</fullName>
    </submittedName>
</protein>
<dbReference type="InterPro" id="IPR001036">
    <property type="entry name" value="Acrflvin-R"/>
</dbReference>
<evidence type="ECO:0000313" key="2">
    <source>
        <dbReference type="EMBL" id="OAQ21137.1"/>
    </source>
</evidence>
<dbReference type="SUPFAM" id="SSF82714">
    <property type="entry name" value="Multidrug efflux transporter AcrB TolC docking domain, DN and DC subdomains"/>
    <property type="match status" value="2"/>
</dbReference>
<feature type="transmembrane region" description="Helical" evidence="1">
    <location>
        <begin position="12"/>
        <end position="31"/>
    </location>
</feature>
<dbReference type="PRINTS" id="PR00702">
    <property type="entry name" value="ACRIFLAVINRP"/>
</dbReference>
<evidence type="ECO:0000256" key="1">
    <source>
        <dbReference type="SAM" id="Phobius"/>
    </source>
</evidence>
<feature type="transmembrane region" description="Helical" evidence="1">
    <location>
        <begin position="459"/>
        <end position="479"/>
    </location>
</feature>
<dbReference type="GO" id="GO:0042910">
    <property type="term" value="F:xenobiotic transmembrane transporter activity"/>
    <property type="evidence" value="ECO:0007669"/>
    <property type="project" value="TreeGrafter"/>
</dbReference>
<dbReference type="EMBL" id="LWLG01000003">
    <property type="protein sequence ID" value="OAQ21137.1"/>
    <property type="molecule type" value="Genomic_DNA"/>
</dbReference>
<dbReference type="PANTHER" id="PTHR32063:SF33">
    <property type="entry name" value="RND SUPERFAMILY EFFLUX PUMP PERMEASE COMPONENT"/>
    <property type="match status" value="1"/>
</dbReference>
<feature type="transmembrane region" description="Helical" evidence="1">
    <location>
        <begin position="331"/>
        <end position="350"/>
    </location>
</feature>
<gene>
    <name evidence="2" type="ORF">TDIS_0789</name>
</gene>
<dbReference type="Gene3D" id="3.30.2090.10">
    <property type="entry name" value="Multidrug efflux transporter AcrB TolC docking domain, DN and DC subdomains"/>
    <property type="match status" value="2"/>
</dbReference>
<dbReference type="SUPFAM" id="SSF82866">
    <property type="entry name" value="Multidrug efflux transporter AcrB transmembrane domain"/>
    <property type="match status" value="2"/>
</dbReference>
<keyword evidence="1" id="KW-0812">Transmembrane</keyword>
<name>A0A179D504_9BACT</name>
<dbReference type="PANTHER" id="PTHR32063">
    <property type="match status" value="1"/>
</dbReference>
<keyword evidence="3" id="KW-1185">Reference proteome</keyword>
<dbReference type="Gene3D" id="3.30.70.1430">
    <property type="entry name" value="Multidrug efflux transporter AcrB pore domain"/>
    <property type="match status" value="2"/>
</dbReference>
<feature type="transmembrane region" description="Helical" evidence="1">
    <location>
        <begin position="891"/>
        <end position="911"/>
    </location>
</feature>
<accession>A0A179D504</accession>
<feature type="transmembrane region" description="Helical" evidence="1">
    <location>
        <begin position="386"/>
        <end position="408"/>
    </location>
</feature>
<proteinExistence type="predicted"/>
<sequence length="1034" mass="115420">MRGIISWFAQNHVAANLLMLFVLAAGVLTLFSIKVEIFPEVAADQIVIKVEYRGASPQEIEESVIKPIEERIASLSGIDRILSVAREGEGRITVEVLEGWDARELLDEVKTEVDGITTLPAQAERPIVKKVIIRHEVINLVLSGEVDKETLKYWTERIKDYLLALPGITEVDYFGLFPREIHIEIPEKKLRKYGLSLSAIAELVQRGSLDLPAGRLKNPHEEYLVRVRGKRYFGEEYETLRLLGGEKGGTLYLRDLSEIREELRDSFDYAVLYNGKPAAVIEIFRVGEQNVLDIARTVKTHLPEIQALLPSPLKLEIMRDRTDILWSRIKLLLKNMALGMVIVIVLLSLFLHLNLAFWVVLGIPISFAFGLWLMPHFGVSINMISLFAFILVLGIVVDDAIVVGENIFKHREAGATRLSAAVGGTLEVANPVIFSVLTTIAAFWPLLYGVGSMGRFMRVIPVVVILVLAGSLLEALLVLPTHLMGAKIPKKKPALSNNLERFVEKLYRPFLFKALSVRWVTLSALTALLLMVFSLWIGGKLRFSFFPRVEGNRLKCTLRMPAGTPFEETLSVAKKIEAAGLKVVAEAERKYEKKLLEYSLISVGATISGPHGGPPEMGSHIAGIEIRLVEAEKRSGVSVKALVSAWRKAVGTIPEADSITFSGELFSFGKPIEVALSHPEEEVLLAAIEELKSKLSKIKGVYDVEDSHVEGKEELRFRLKPGAKSLGVTLADIARTVRSSFYGAEALRFQRGEDEISVLVRLPEKERETLETLKRLRVRLSDGREIPFLEVADPFFAPGYVSLERLNRKRVIYVRAEVDENELTGSEARRILKSELLPELAERYPGLLYSFEGEGREETRTMQELKKEFFLALILVYTLIAIPLRSFSQPLIIMLAIPFGIVGAFLGHLLLGHSLSILSLFGIVGLSGVVVNDAIILVDLINRQRREGLPLREAVVNACLRRFRPVMLTTLTTFFGLTPMIFEKSIQAKFLIPMAISLAFGVLFATVITLVLVPTCYLIFEDLSAIIKSEEPRK</sequence>
<dbReference type="Gene3D" id="1.20.1640.10">
    <property type="entry name" value="Multidrug efflux transporter AcrB transmembrane domain"/>
    <property type="match status" value="2"/>
</dbReference>
<feature type="transmembrane region" description="Helical" evidence="1">
    <location>
        <begin position="918"/>
        <end position="942"/>
    </location>
</feature>
<dbReference type="SUPFAM" id="SSF82693">
    <property type="entry name" value="Multidrug efflux transporter AcrB pore domain, PN1, PN2, PC1 and PC2 subdomains"/>
    <property type="match status" value="2"/>
</dbReference>
<keyword evidence="1" id="KW-0472">Membrane</keyword>
<dbReference type="Gene3D" id="3.30.70.1320">
    <property type="entry name" value="Multidrug efflux transporter AcrB pore domain like"/>
    <property type="match status" value="1"/>
</dbReference>
<organism evidence="2 3">
    <name type="scientific">Thermosulfurimonas dismutans</name>
    <dbReference type="NCBI Taxonomy" id="999894"/>
    <lineage>
        <taxon>Bacteria</taxon>
        <taxon>Pseudomonadati</taxon>
        <taxon>Thermodesulfobacteriota</taxon>
        <taxon>Thermodesulfobacteria</taxon>
        <taxon>Thermodesulfobacteriales</taxon>
        <taxon>Thermodesulfobacteriaceae</taxon>
        <taxon>Thermosulfurimonas</taxon>
    </lineage>
</organism>
<feature type="transmembrane region" description="Helical" evidence="1">
    <location>
        <begin position="356"/>
        <end position="374"/>
    </location>
</feature>
<dbReference type="RefSeq" id="WP_068669521.1">
    <property type="nucleotide sequence ID" value="NZ_LWLG01000003.1"/>
</dbReference>
<dbReference type="Gene3D" id="3.30.70.1440">
    <property type="entry name" value="Multidrug efflux transporter AcrB pore domain"/>
    <property type="match status" value="1"/>
</dbReference>
<dbReference type="OrthoDB" id="9806532at2"/>
<dbReference type="Pfam" id="PF00873">
    <property type="entry name" value="ACR_tran"/>
    <property type="match status" value="1"/>
</dbReference>
<dbReference type="Proteomes" id="UP000078390">
    <property type="component" value="Unassembled WGS sequence"/>
</dbReference>
<dbReference type="GO" id="GO:0005886">
    <property type="term" value="C:plasma membrane"/>
    <property type="evidence" value="ECO:0007669"/>
    <property type="project" value="TreeGrafter"/>
</dbReference>
<dbReference type="PATRIC" id="fig|999894.6.peg.787"/>
<feature type="transmembrane region" description="Helical" evidence="1">
    <location>
        <begin position="869"/>
        <end position="885"/>
    </location>
</feature>
<evidence type="ECO:0000313" key="3">
    <source>
        <dbReference type="Proteomes" id="UP000078390"/>
    </source>
</evidence>
<keyword evidence="1" id="KW-1133">Transmembrane helix</keyword>